<dbReference type="SUPFAM" id="SSF74653">
    <property type="entry name" value="TolA/TonB C-terminal domain"/>
    <property type="match status" value="1"/>
</dbReference>
<dbReference type="InterPro" id="IPR037682">
    <property type="entry name" value="TonB_C"/>
</dbReference>
<feature type="domain" description="TonB C-terminal" evidence="11">
    <location>
        <begin position="354"/>
        <end position="444"/>
    </location>
</feature>
<comment type="similarity">
    <text evidence="2">Belongs to the TonB family.</text>
</comment>
<reference evidence="12 13" key="1">
    <citation type="submission" date="2020-08" db="EMBL/GenBank/DDBJ databases">
        <title>Genome public.</title>
        <authorList>
            <person name="Liu C."/>
            <person name="Sun Q."/>
        </authorList>
    </citation>
    <scope>NUCLEOTIDE SEQUENCE [LARGE SCALE GENOMIC DNA]</scope>
    <source>
        <strain evidence="12 13">BX2</strain>
    </source>
</reference>
<keyword evidence="6 10" id="KW-0812">Transmembrane</keyword>
<dbReference type="InterPro" id="IPR008756">
    <property type="entry name" value="Peptidase_M56"/>
</dbReference>
<proteinExistence type="inferred from homology"/>
<dbReference type="InterPro" id="IPR006260">
    <property type="entry name" value="TonB/TolA_C"/>
</dbReference>
<comment type="caution">
    <text evidence="12">The sequence shown here is derived from an EMBL/GenBank/DDBJ whole genome shotgun (WGS) entry which is preliminary data.</text>
</comment>
<keyword evidence="7" id="KW-0653">Protein transport</keyword>
<evidence type="ECO:0000256" key="2">
    <source>
        <dbReference type="ARBA" id="ARBA00006555"/>
    </source>
</evidence>
<evidence type="ECO:0000256" key="1">
    <source>
        <dbReference type="ARBA" id="ARBA00004383"/>
    </source>
</evidence>
<protein>
    <submittedName>
        <fullName evidence="12">M56 family metallopeptidase</fullName>
    </submittedName>
</protein>
<evidence type="ECO:0000256" key="7">
    <source>
        <dbReference type="ARBA" id="ARBA00022927"/>
    </source>
</evidence>
<evidence type="ECO:0000256" key="8">
    <source>
        <dbReference type="ARBA" id="ARBA00022989"/>
    </source>
</evidence>
<evidence type="ECO:0000256" key="6">
    <source>
        <dbReference type="ARBA" id="ARBA00022692"/>
    </source>
</evidence>
<keyword evidence="4" id="KW-1003">Cell membrane</keyword>
<sequence>MTPLFIYFIKVNLALALLYISYRLLFRNDTFFGLRRITLLGMLLIAFLYQLPDISSWLSTRPTISEVVSYYSTILPKEMTTEAITNPDKIAYEVNMDWGKAGMTGLIIVYLMGVLLLTIRSIAEITNLFITYRQSRKSRINGVKVCLIPETEEPYSFFRWIFIPAKKQSKLMLAEILQHETAHARQIHSFDVLVGEFVSIICWINPFAWFFKKEIGLNLEYLADQEVMYAGYNKKEYQYHLIGMEHSNTAIANLYNNFSVLPLKKRITMLNKKRTNGVGKVKYLALVPMAAAMLLFNNIDVMARIVNNQTTEKPKAAAVVTTPEIVPTVIEEAPLPPDDDKVYTVCDVMPEFPGGQDKLLQYLASSIKYPAEAIEKKEEGRVTLSYIVEKDGSISNVEVIRSVSPSLDAEAIRIVKAMPKWTPAKSKGEIVRVKYTVPVTFRMK</sequence>
<evidence type="ECO:0000256" key="5">
    <source>
        <dbReference type="ARBA" id="ARBA00022519"/>
    </source>
</evidence>
<evidence type="ECO:0000313" key="13">
    <source>
        <dbReference type="Proteomes" id="UP000644010"/>
    </source>
</evidence>
<evidence type="ECO:0000256" key="9">
    <source>
        <dbReference type="ARBA" id="ARBA00023136"/>
    </source>
</evidence>
<evidence type="ECO:0000256" key="10">
    <source>
        <dbReference type="SAM" id="Phobius"/>
    </source>
</evidence>
<feature type="transmembrane region" description="Helical" evidence="10">
    <location>
        <begin position="33"/>
        <end position="51"/>
    </location>
</feature>
<comment type="subcellular location">
    <subcellularLocation>
        <location evidence="1">Cell inner membrane</location>
        <topology evidence="1">Single-pass membrane protein</topology>
        <orientation evidence="1">Periplasmic side</orientation>
    </subcellularLocation>
</comment>
<keyword evidence="5" id="KW-0997">Cell inner membrane</keyword>
<accession>A0ABR7E4G9</accession>
<dbReference type="Pfam" id="PF05569">
    <property type="entry name" value="Peptidase_M56"/>
    <property type="match status" value="1"/>
</dbReference>
<keyword evidence="8 10" id="KW-1133">Transmembrane helix</keyword>
<evidence type="ECO:0000259" key="11">
    <source>
        <dbReference type="PROSITE" id="PS52015"/>
    </source>
</evidence>
<name>A0ABR7E4G9_9BACT</name>
<dbReference type="CDD" id="cd07341">
    <property type="entry name" value="M56_BlaR1_MecR1_like"/>
    <property type="match status" value="1"/>
</dbReference>
<dbReference type="Gene3D" id="3.30.1150.10">
    <property type="match status" value="1"/>
</dbReference>
<dbReference type="EMBL" id="JACOOI010000021">
    <property type="protein sequence ID" value="MBC5644657.1"/>
    <property type="molecule type" value="Genomic_DNA"/>
</dbReference>
<feature type="transmembrane region" description="Helical" evidence="10">
    <location>
        <begin position="107"/>
        <end position="130"/>
    </location>
</feature>
<evidence type="ECO:0000313" key="12">
    <source>
        <dbReference type="EMBL" id="MBC5644657.1"/>
    </source>
</evidence>
<evidence type="ECO:0000256" key="4">
    <source>
        <dbReference type="ARBA" id="ARBA00022475"/>
    </source>
</evidence>
<keyword evidence="9 10" id="KW-0472">Membrane</keyword>
<dbReference type="InterPro" id="IPR051045">
    <property type="entry name" value="TonB-dependent_transducer"/>
</dbReference>
<evidence type="ECO:0000256" key="3">
    <source>
        <dbReference type="ARBA" id="ARBA00022448"/>
    </source>
</evidence>
<dbReference type="PANTHER" id="PTHR33446:SF2">
    <property type="entry name" value="PROTEIN TONB"/>
    <property type="match status" value="1"/>
</dbReference>
<keyword evidence="3" id="KW-0813">Transport</keyword>
<dbReference type="Pfam" id="PF03544">
    <property type="entry name" value="TonB_C"/>
    <property type="match status" value="1"/>
</dbReference>
<dbReference type="NCBIfam" id="TIGR01352">
    <property type="entry name" value="tonB_Cterm"/>
    <property type="match status" value="1"/>
</dbReference>
<keyword evidence="13" id="KW-1185">Reference proteome</keyword>
<dbReference type="PROSITE" id="PS52015">
    <property type="entry name" value="TONB_CTD"/>
    <property type="match status" value="1"/>
</dbReference>
<feature type="transmembrane region" description="Helical" evidence="10">
    <location>
        <begin position="6"/>
        <end position="26"/>
    </location>
</feature>
<dbReference type="PANTHER" id="PTHR33446">
    <property type="entry name" value="PROTEIN TONB-RELATED"/>
    <property type="match status" value="1"/>
</dbReference>
<dbReference type="RefSeq" id="WP_186960504.1">
    <property type="nucleotide sequence ID" value="NZ_JACOOI010000021.1"/>
</dbReference>
<gene>
    <name evidence="12" type="ORF">H8S77_17400</name>
</gene>
<organism evidence="12 13">
    <name type="scientific">Parabacteroides segnis</name>
    <dbReference type="NCBI Taxonomy" id="2763058"/>
    <lineage>
        <taxon>Bacteria</taxon>
        <taxon>Pseudomonadati</taxon>
        <taxon>Bacteroidota</taxon>
        <taxon>Bacteroidia</taxon>
        <taxon>Bacteroidales</taxon>
        <taxon>Tannerellaceae</taxon>
        <taxon>Parabacteroides</taxon>
    </lineage>
</organism>
<dbReference type="Proteomes" id="UP000644010">
    <property type="component" value="Unassembled WGS sequence"/>
</dbReference>